<accession>A0ABW8EIR1</accession>
<feature type="compositionally biased region" description="Low complexity" evidence="2">
    <location>
        <begin position="363"/>
        <end position="373"/>
    </location>
</feature>
<dbReference type="PANTHER" id="PTHR11487">
    <property type="entry name" value="THIOESTERASE"/>
    <property type="match status" value="1"/>
</dbReference>
<protein>
    <submittedName>
        <fullName evidence="4">Thioesterase II family protein</fullName>
    </submittedName>
</protein>
<dbReference type="Gene3D" id="3.40.50.1820">
    <property type="entry name" value="alpha/beta hydrolase"/>
    <property type="match status" value="1"/>
</dbReference>
<evidence type="ECO:0000313" key="5">
    <source>
        <dbReference type="Proteomes" id="UP001617351"/>
    </source>
</evidence>
<gene>
    <name evidence="4" type="ORF">ACIO7M_12165</name>
</gene>
<feature type="domain" description="Thioesterase" evidence="3">
    <location>
        <begin position="9"/>
        <end position="209"/>
    </location>
</feature>
<dbReference type="Pfam" id="PF00975">
    <property type="entry name" value="Thioesterase"/>
    <property type="match status" value="1"/>
</dbReference>
<reference evidence="4 5" key="1">
    <citation type="submission" date="2024-10" db="EMBL/GenBank/DDBJ databases">
        <title>The Natural Products Discovery Center: Release of the First 8490 Sequenced Strains for Exploring Actinobacteria Biosynthetic Diversity.</title>
        <authorList>
            <person name="Kalkreuter E."/>
            <person name="Kautsar S.A."/>
            <person name="Yang D."/>
            <person name="Bader C.D."/>
            <person name="Teijaro C.N."/>
            <person name="Fluegel L."/>
            <person name="Davis C.M."/>
            <person name="Simpson J.R."/>
            <person name="Lauterbach L."/>
            <person name="Steele A.D."/>
            <person name="Gui C."/>
            <person name="Meng S."/>
            <person name="Li G."/>
            <person name="Viehrig K."/>
            <person name="Ye F."/>
            <person name="Su P."/>
            <person name="Kiefer A.F."/>
            <person name="Nichols A."/>
            <person name="Cepeda A.J."/>
            <person name="Yan W."/>
            <person name="Fan B."/>
            <person name="Jiang Y."/>
            <person name="Adhikari A."/>
            <person name="Zheng C.-J."/>
            <person name="Schuster L."/>
            <person name="Cowan T.M."/>
            <person name="Smanski M.J."/>
            <person name="Chevrette M.G."/>
            <person name="De Carvalho L.P.S."/>
            <person name="Shen B."/>
        </authorList>
    </citation>
    <scope>NUCLEOTIDE SEQUENCE [LARGE SCALE GENOMIC DNA]</scope>
    <source>
        <strain evidence="4 5">NPDC087220</strain>
    </source>
</reference>
<dbReference type="SUPFAM" id="SSF53474">
    <property type="entry name" value="alpha/beta-Hydrolases"/>
    <property type="match status" value="1"/>
</dbReference>
<dbReference type="EMBL" id="JBIUYY010000004">
    <property type="protein sequence ID" value="MFJ2821860.1"/>
    <property type="molecule type" value="Genomic_DNA"/>
</dbReference>
<comment type="similarity">
    <text evidence="1">Belongs to the thioesterase family.</text>
</comment>
<evidence type="ECO:0000256" key="1">
    <source>
        <dbReference type="ARBA" id="ARBA00007169"/>
    </source>
</evidence>
<dbReference type="InterPro" id="IPR029058">
    <property type="entry name" value="AB_hydrolase_fold"/>
</dbReference>
<evidence type="ECO:0000259" key="3">
    <source>
        <dbReference type="Pfam" id="PF00975"/>
    </source>
</evidence>
<evidence type="ECO:0000313" key="4">
    <source>
        <dbReference type="EMBL" id="MFJ2821860.1"/>
    </source>
</evidence>
<evidence type="ECO:0000256" key="2">
    <source>
        <dbReference type="SAM" id="MobiDB-lite"/>
    </source>
</evidence>
<dbReference type="RefSeq" id="WP_402380080.1">
    <property type="nucleotide sequence ID" value="NZ_JBIUYY010000004.1"/>
</dbReference>
<name>A0ABW8EIR1_STRT5</name>
<dbReference type="PANTHER" id="PTHR11487:SF0">
    <property type="entry name" value="S-ACYL FATTY ACID SYNTHASE THIOESTERASE, MEDIUM CHAIN"/>
    <property type="match status" value="1"/>
</dbReference>
<keyword evidence="5" id="KW-1185">Reference proteome</keyword>
<dbReference type="Proteomes" id="UP001617351">
    <property type="component" value="Unassembled WGS sequence"/>
</dbReference>
<comment type="caution">
    <text evidence="4">The sequence shown here is derived from an EMBL/GenBank/DDBJ whole genome shotgun (WGS) entry which is preliminary data.</text>
</comment>
<organism evidence="4 5">
    <name type="scientific">Streptomyces toxytricini</name>
    <name type="common">Actinomyces toxytricini</name>
    <dbReference type="NCBI Taxonomy" id="67369"/>
    <lineage>
        <taxon>Bacteria</taxon>
        <taxon>Bacillati</taxon>
        <taxon>Actinomycetota</taxon>
        <taxon>Actinomycetes</taxon>
        <taxon>Kitasatosporales</taxon>
        <taxon>Streptomycetaceae</taxon>
        <taxon>Streptomyces</taxon>
    </lineage>
</organism>
<proteinExistence type="inferred from homology"/>
<sequence>MQSIEPTVLVCLPSAGAGASFFRKWQPLTPDGLRIAAVQLPGREERFLDEFHTDASAAMDEAWAWLEPQLDGAERIAVVGHSLGAVPAYELAHRIGDRGGLPVERLVVSGSAGPWKPRARRATVLSDEEFPARVQGFAGYTHQAMQDEEMLELLVPLLRADVEMHENYRPSYPGPLSAPITALRGADDDLVSAEETSQWAQATTGGFDRAERRPGGRCRAPCARARLAPSCRRARQRRRTRCAGGGGLPRGRVRQRRTGQHGWLLHGGCPGHRSAPQTCGPNPLRNLAGSGPGLGLGVGPIQPPGPVPVVTPVVGAVLGASCTEREASEALPAATTAAARRGTKRRVLVFNGRAPRAVVRAPKVASTAPLRPGRAPRARHGNSGVDGSAGLRGSPPGLACRPLYQHHFLISSPVFLWHDLPARIGFI</sequence>
<feature type="region of interest" description="Disordered" evidence="2">
    <location>
        <begin position="363"/>
        <end position="390"/>
    </location>
</feature>
<dbReference type="InterPro" id="IPR001031">
    <property type="entry name" value="Thioesterase"/>
</dbReference>
<dbReference type="InterPro" id="IPR012223">
    <property type="entry name" value="TEII"/>
</dbReference>